<keyword evidence="1" id="KW-0812">Transmembrane</keyword>
<feature type="domain" description="Peptidase A1" evidence="2">
    <location>
        <begin position="95"/>
        <end position="366"/>
    </location>
</feature>
<dbReference type="InterPro" id="IPR033121">
    <property type="entry name" value="PEPTIDASE_A1"/>
</dbReference>
<protein>
    <recommendedName>
        <fullName evidence="2">Peptidase A1 domain-containing protein</fullName>
    </recommendedName>
</protein>
<feature type="transmembrane region" description="Helical" evidence="1">
    <location>
        <begin position="30"/>
        <end position="49"/>
    </location>
</feature>
<evidence type="ECO:0000313" key="4">
    <source>
        <dbReference type="Proteomes" id="UP000799439"/>
    </source>
</evidence>
<dbReference type="Proteomes" id="UP000799439">
    <property type="component" value="Unassembled WGS sequence"/>
</dbReference>
<evidence type="ECO:0000256" key="1">
    <source>
        <dbReference type="SAM" id="Phobius"/>
    </source>
</evidence>
<name>A0A9P4J9Y0_9PEZI</name>
<dbReference type="EMBL" id="ML996081">
    <property type="protein sequence ID" value="KAF2158002.1"/>
    <property type="molecule type" value="Genomic_DNA"/>
</dbReference>
<dbReference type="PROSITE" id="PS51767">
    <property type="entry name" value="PEPTIDASE_A1"/>
    <property type="match status" value="1"/>
</dbReference>
<comment type="caution">
    <text evidence="3">The sequence shown here is derived from an EMBL/GenBank/DDBJ whole genome shotgun (WGS) entry which is preliminary data.</text>
</comment>
<dbReference type="InterPro" id="IPR021109">
    <property type="entry name" value="Peptidase_aspartic_dom_sf"/>
</dbReference>
<accession>A0A9P4J9Y0</accession>
<sequence>MIHSLSRHKPTRVASVQISRRPKERLIPPFIIFTFHPICFLLPCFSILVRRKMPPVELFWLATLFFNFNNVAGSCTQPFALPVQNVTLSNGFTRRGVPLSLGTPSQLLSFRPMLPGNNTYVYGNDNQACSQFQTGSGACITYRGGFYSPDSSTSRMSSSVNASGADPFDSTIQNSNTSDVTWSQDIIQLGGNTTLNGYPLGVLEEATGNDELAQQNILGLGANSTLLNTLKSAGRIASRSFGMFYGLTGATPSAQMDGSLVLGGYDRAKVVGQGVATKFISNPICPTNMLVTLSGLVLNYPNGSDIDVLAEHTEPFQACILPSFPSLIAIPDALFNALTSAWEITNTSVIGFNDVNWATPFGSRAP</sequence>
<evidence type="ECO:0000259" key="2">
    <source>
        <dbReference type="PROSITE" id="PS51767"/>
    </source>
</evidence>
<keyword evidence="1" id="KW-1133">Transmembrane helix</keyword>
<dbReference type="AlphaFoldDB" id="A0A9P4J9Y0"/>
<dbReference type="SUPFAM" id="SSF50630">
    <property type="entry name" value="Acid proteases"/>
    <property type="match status" value="1"/>
</dbReference>
<evidence type="ECO:0000313" key="3">
    <source>
        <dbReference type="EMBL" id="KAF2158002.1"/>
    </source>
</evidence>
<dbReference type="Pfam" id="PF00026">
    <property type="entry name" value="Asp"/>
    <property type="match status" value="1"/>
</dbReference>
<reference evidence="3" key="1">
    <citation type="journal article" date="2020" name="Stud. Mycol.">
        <title>101 Dothideomycetes genomes: a test case for predicting lifestyles and emergence of pathogens.</title>
        <authorList>
            <person name="Haridas S."/>
            <person name="Albert R."/>
            <person name="Binder M."/>
            <person name="Bloem J."/>
            <person name="Labutti K."/>
            <person name="Salamov A."/>
            <person name="Andreopoulos B."/>
            <person name="Baker S."/>
            <person name="Barry K."/>
            <person name="Bills G."/>
            <person name="Bluhm B."/>
            <person name="Cannon C."/>
            <person name="Castanera R."/>
            <person name="Culley D."/>
            <person name="Daum C."/>
            <person name="Ezra D."/>
            <person name="Gonzalez J."/>
            <person name="Henrissat B."/>
            <person name="Kuo A."/>
            <person name="Liang C."/>
            <person name="Lipzen A."/>
            <person name="Lutzoni F."/>
            <person name="Magnuson J."/>
            <person name="Mondo S."/>
            <person name="Nolan M."/>
            <person name="Ohm R."/>
            <person name="Pangilinan J."/>
            <person name="Park H.-J."/>
            <person name="Ramirez L."/>
            <person name="Alfaro M."/>
            <person name="Sun H."/>
            <person name="Tritt A."/>
            <person name="Yoshinaga Y."/>
            <person name="Zwiers L.-H."/>
            <person name="Turgeon B."/>
            <person name="Goodwin S."/>
            <person name="Spatafora J."/>
            <person name="Crous P."/>
            <person name="Grigoriev I."/>
        </authorList>
    </citation>
    <scope>NUCLEOTIDE SEQUENCE</scope>
    <source>
        <strain evidence="3">CBS 260.36</strain>
    </source>
</reference>
<dbReference type="Gene3D" id="2.40.70.10">
    <property type="entry name" value="Acid Proteases"/>
    <property type="match status" value="1"/>
</dbReference>
<gene>
    <name evidence="3" type="ORF">K461DRAFT_28340</name>
</gene>
<keyword evidence="1" id="KW-0472">Membrane</keyword>
<organism evidence="3 4">
    <name type="scientific">Myriangium duriaei CBS 260.36</name>
    <dbReference type="NCBI Taxonomy" id="1168546"/>
    <lineage>
        <taxon>Eukaryota</taxon>
        <taxon>Fungi</taxon>
        <taxon>Dikarya</taxon>
        <taxon>Ascomycota</taxon>
        <taxon>Pezizomycotina</taxon>
        <taxon>Dothideomycetes</taxon>
        <taxon>Dothideomycetidae</taxon>
        <taxon>Myriangiales</taxon>
        <taxon>Myriangiaceae</taxon>
        <taxon>Myriangium</taxon>
    </lineage>
</organism>
<keyword evidence="4" id="KW-1185">Reference proteome</keyword>
<dbReference type="OrthoDB" id="5361565at2759"/>
<proteinExistence type="predicted"/>